<dbReference type="RefSeq" id="WP_322611144.1">
    <property type="nucleotide sequence ID" value="NZ_JAXLNX010000006.1"/>
</dbReference>
<dbReference type="SUPFAM" id="SSF55874">
    <property type="entry name" value="ATPase domain of HSP90 chaperone/DNA topoisomerase II/histidine kinase"/>
    <property type="match status" value="1"/>
</dbReference>
<evidence type="ECO:0000259" key="2">
    <source>
        <dbReference type="Pfam" id="PF14501"/>
    </source>
</evidence>
<feature type="transmembrane region" description="Helical" evidence="1">
    <location>
        <begin position="153"/>
        <end position="174"/>
    </location>
</feature>
<comment type="caution">
    <text evidence="3">The sequence shown here is derived from an EMBL/GenBank/DDBJ whole genome shotgun (WGS) entry which is preliminary data.</text>
</comment>
<feature type="domain" description="Sensor histidine kinase NatK-like C-terminal" evidence="2">
    <location>
        <begin position="337"/>
        <end position="440"/>
    </location>
</feature>
<evidence type="ECO:0000313" key="3">
    <source>
        <dbReference type="EMBL" id="MEA0976121.1"/>
    </source>
</evidence>
<feature type="transmembrane region" description="Helical" evidence="1">
    <location>
        <begin position="118"/>
        <end position="141"/>
    </location>
</feature>
<keyword evidence="1" id="KW-0812">Transmembrane</keyword>
<dbReference type="PANTHER" id="PTHR40448:SF1">
    <property type="entry name" value="TWO-COMPONENT SENSOR HISTIDINE KINASE"/>
    <property type="match status" value="1"/>
</dbReference>
<dbReference type="Proteomes" id="UP001289615">
    <property type="component" value="Unassembled WGS sequence"/>
</dbReference>
<accession>A0ABU5NJH7</accession>
<keyword evidence="4" id="KW-1185">Reference proteome</keyword>
<gene>
    <name evidence="3" type="ORF">U6C28_07385</name>
</gene>
<organism evidence="3 4">
    <name type="scientific">Lysinibacillus irui</name>
    <dbReference type="NCBI Taxonomy" id="2998077"/>
    <lineage>
        <taxon>Bacteria</taxon>
        <taxon>Bacillati</taxon>
        <taxon>Bacillota</taxon>
        <taxon>Bacilli</taxon>
        <taxon>Bacillales</taxon>
        <taxon>Bacillaceae</taxon>
        <taxon>Lysinibacillus</taxon>
    </lineage>
</organism>
<feature type="transmembrane region" description="Helical" evidence="1">
    <location>
        <begin position="91"/>
        <end position="112"/>
    </location>
</feature>
<sequence length="447" mass="52199">MLIWKDFVINMWSISYLTLIIYQFFILSILPLYFSEITITKKMVLKIALLIVVPPVVLFAFIGVYAMAYVVLVVSFFVYQQTKRRRNIVHVLFTIVLVVMADHISSLVVYHLSNGMEAIITSPLVQLFVSMSILFILVLVYKRLLRYFAGWYVFEQYIILAMIPLLIMTIAFMYTDIVLIDSPSFISSVQHNLFFFVIYLMIFIIIICFFVYLAIKNIHIKQKEKELEEFKSYVASLEEINRDMRKFKHDYKNILTSMRHFIDSKNYSELETYFYRHILQTEKNEQVHEMAFSMLNCLHIPSLKGLLTTKLIQAQTFQIPMYVEIVEDIDRIALDEIQLNRLCGILLDNALEASKNATEPWIRLAIIRMDGAVLIVCVNTFSSNQSNELKVHKIFKEGFSTKGEERGLGLSILRQMVDASLKLRLNTKINGNLFIQELFIDDQEVQI</sequence>
<dbReference type="InterPro" id="IPR032834">
    <property type="entry name" value="NatK-like_C"/>
</dbReference>
<dbReference type="Pfam" id="PF14501">
    <property type="entry name" value="HATPase_c_5"/>
    <property type="match status" value="1"/>
</dbReference>
<protein>
    <submittedName>
        <fullName evidence="3">GHKL domain-containing protein</fullName>
    </submittedName>
</protein>
<dbReference type="EMBL" id="JAXUIA010000003">
    <property type="protein sequence ID" value="MEA0976121.1"/>
    <property type="molecule type" value="Genomic_DNA"/>
</dbReference>
<keyword evidence="1" id="KW-0472">Membrane</keyword>
<name>A0ABU5NJH7_9BACI</name>
<reference evidence="3 4" key="1">
    <citation type="submission" date="2023-12" db="EMBL/GenBank/DDBJ databases">
        <title>Genome comparison identifies genes involved in endophytic behavior of Lysinibacillus irui and provides insights into its role as a plant-growth promoting bacterium.</title>
        <authorList>
            <person name="Hilario S."/>
            <person name="Matos I."/>
            <person name="Goncalves M.F.M."/>
            <person name="Pardo C.A."/>
            <person name="Santos M.J."/>
        </authorList>
    </citation>
    <scope>NUCLEOTIDE SEQUENCE [LARGE SCALE GENOMIC DNA]</scope>
    <source>
        <strain evidence="3 4">B3</strain>
    </source>
</reference>
<evidence type="ECO:0000313" key="4">
    <source>
        <dbReference type="Proteomes" id="UP001289615"/>
    </source>
</evidence>
<dbReference type="Gene3D" id="3.30.565.10">
    <property type="entry name" value="Histidine kinase-like ATPase, C-terminal domain"/>
    <property type="match status" value="1"/>
</dbReference>
<feature type="transmembrane region" description="Helical" evidence="1">
    <location>
        <begin position="194"/>
        <end position="215"/>
    </location>
</feature>
<dbReference type="PANTHER" id="PTHR40448">
    <property type="entry name" value="TWO-COMPONENT SENSOR HISTIDINE KINASE"/>
    <property type="match status" value="1"/>
</dbReference>
<evidence type="ECO:0000256" key="1">
    <source>
        <dbReference type="SAM" id="Phobius"/>
    </source>
</evidence>
<dbReference type="InterPro" id="IPR036890">
    <property type="entry name" value="HATPase_C_sf"/>
</dbReference>
<keyword evidence="1" id="KW-1133">Transmembrane helix</keyword>
<proteinExistence type="predicted"/>
<feature type="transmembrane region" description="Helical" evidence="1">
    <location>
        <begin position="12"/>
        <end position="35"/>
    </location>
</feature>
<feature type="transmembrane region" description="Helical" evidence="1">
    <location>
        <begin position="47"/>
        <end position="79"/>
    </location>
</feature>